<dbReference type="PRINTS" id="PR00105">
    <property type="entry name" value="C5METTRFRASE"/>
</dbReference>
<comment type="caution">
    <text evidence="8">The sequence shown here is derived from an EMBL/GenBank/DDBJ whole genome shotgun (WGS) entry which is preliminary data.</text>
</comment>
<keyword evidence="2 5" id="KW-0808">Transferase</keyword>
<accession>A0A9D2MPM2</accession>
<dbReference type="PROSITE" id="PS00094">
    <property type="entry name" value="C5_MTASE_1"/>
    <property type="match status" value="1"/>
</dbReference>
<dbReference type="Pfam" id="PF00145">
    <property type="entry name" value="DNA_methylase"/>
    <property type="match status" value="2"/>
</dbReference>
<dbReference type="PANTHER" id="PTHR10629">
    <property type="entry name" value="CYTOSINE-SPECIFIC METHYLTRANSFERASE"/>
    <property type="match status" value="1"/>
</dbReference>
<organism evidence="8 9">
    <name type="scientific">Candidatus Eisenbergiella merdigallinarum</name>
    <dbReference type="NCBI Taxonomy" id="2838552"/>
    <lineage>
        <taxon>Bacteria</taxon>
        <taxon>Bacillati</taxon>
        <taxon>Bacillota</taxon>
        <taxon>Clostridia</taxon>
        <taxon>Lachnospirales</taxon>
        <taxon>Lachnospiraceae</taxon>
        <taxon>Eisenbergiella</taxon>
    </lineage>
</organism>
<dbReference type="GO" id="GO:0044027">
    <property type="term" value="P:negative regulation of gene expression via chromosomal CpG island methylation"/>
    <property type="evidence" value="ECO:0007669"/>
    <property type="project" value="TreeGrafter"/>
</dbReference>
<keyword evidence="4" id="KW-0680">Restriction system</keyword>
<dbReference type="InterPro" id="IPR018117">
    <property type="entry name" value="C5_DNA_meth_AS"/>
</dbReference>
<dbReference type="AlphaFoldDB" id="A0A9D2MPM2"/>
<gene>
    <name evidence="8" type="ORF">H9763_02175</name>
</gene>
<evidence type="ECO:0000256" key="5">
    <source>
        <dbReference type="PROSITE-ProRule" id="PRU01016"/>
    </source>
</evidence>
<reference evidence="8" key="1">
    <citation type="journal article" date="2021" name="PeerJ">
        <title>Extensive microbial diversity within the chicken gut microbiome revealed by metagenomics and culture.</title>
        <authorList>
            <person name="Gilroy R."/>
            <person name="Ravi A."/>
            <person name="Getino M."/>
            <person name="Pursley I."/>
            <person name="Horton D.L."/>
            <person name="Alikhan N.F."/>
            <person name="Baker D."/>
            <person name="Gharbi K."/>
            <person name="Hall N."/>
            <person name="Watson M."/>
            <person name="Adriaenssens E.M."/>
            <person name="Foster-Nyarko E."/>
            <person name="Jarju S."/>
            <person name="Secka A."/>
            <person name="Antonio M."/>
            <person name="Oren A."/>
            <person name="Chaudhuri R.R."/>
            <person name="La Ragione R."/>
            <person name="Hildebrand F."/>
            <person name="Pallen M.J."/>
        </authorList>
    </citation>
    <scope>NUCLEOTIDE SEQUENCE</scope>
    <source>
        <strain evidence="8">USAMLcec3-2134</strain>
    </source>
</reference>
<dbReference type="Gene3D" id="3.90.120.10">
    <property type="entry name" value="DNA Methylase, subunit A, domain 2"/>
    <property type="match status" value="1"/>
</dbReference>
<comment type="catalytic activity">
    <reaction evidence="7">
        <text>a 2'-deoxycytidine in DNA + S-adenosyl-L-methionine = a 5-methyl-2'-deoxycytidine in DNA + S-adenosyl-L-homocysteine + H(+)</text>
        <dbReference type="Rhea" id="RHEA:13681"/>
        <dbReference type="Rhea" id="RHEA-COMP:11369"/>
        <dbReference type="Rhea" id="RHEA-COMP:11370"/>
        <dbReference type="ChEBI" id="CHEBI:15378"/>
        <dbReference type="ChEBI" id="CHEBI:57856"/>
        <dbReference type="ChEBI" id="CHEBI:59789"/>
        <dbReference type="ChEBI" id="CHEBI:85452"/>
        <dbReference type="ChEBI" id="CHEBI:85454"/>
        <dbReference type="EC" id="2.1.1.37"/>
    </reaction>
</comment>
<sequence length="428" mass="48862">MPKIDAQYSYNFIDLFAGAGGLSEGFLQAGFKPVAHVEMNEFAAKTLETRSAYYYLKGTDNLGLYKKYVSGKISRDDFMKQIPASITKTIINETMSDETLPAIFKTIDGIMKIRGITKIDVIVGGPPCQAYSLVGRAQSSHMEVPMEEDPRNYLYKLYARFLKRYQPRMFVFENVTGIESANGGATWKNIQKYLKRVGYEIECREQNAHTFGVLQNRRRMIIVGWLKKSGLKYPDFLEIKTDAIVNDLFADLPKLHPGESSDKYAKTKATSYVTESGIRTKDDVLTHHNCRPNIDRDIKIYRRAVELWNDGHKRLNYNDLPDELKTHKNRHSFTDRFKVVEGDESCCHTILAHLSKDGHYFIHPDIDQNRSITVREAARIQSFPDSYFFEGPRTSQFVQIGNAVPPMMAKGIAIGIFEQLYKGDSDGR</sequence>
<dbReference type="GO" id="GO:0003886">
    <property type="term" value="F:DNA (cytosine-5-)-methyltransferase activity"/>
    <property type="evidence" value="ECO:0007669"/>
    <property type="project" value="UniProtKB-EC"/>
</dbReference>
<dbReference type="Gene3D" id="3.40.50.150">
    <property type="entry name" value="Vaccinia Virus protein VP39"/>
    <property type="match status" value="1"/>
</dbReference>
<protein>
    <recommendedName>
        <fullName evidence="7">Cytosine-specific methyltransferase</fullName>
        <ecNumber evidence="7">2.1.1.37</ecNumber>
    </recommendedName>
</protein>
<dbReference type="GO" id="GO:0003677">
    <property type="term" value="F:DNA binding"/>
    <property type="evidence" value="ECO:0007669"/>
    <property type="project" value="TreeGrafter"/>
</dbReference>
<evidence type="ECO:0000256" key="4">
    <source>
        <dbReference type="ARBA" id="ARBA00022747"/>
    </source>
</evidence>
<dbReference type="NCBIfam" id="TIGR00675">
    <property type="entry name" value="dcm"/>
    <property type="match status" value="1"/>
</dbReference>
<dbReference type="InterPro" id="IPR050390">
    <property type="entry name" value="C5-Methyltransferase"/>
</dbReference>
<dbReference type="GO" id="GO:0009307">
    <property type="term" value="P:DNA restriction-modification system"/>
    <property type="evidence" value="ECO:0007669"/>
    <property type="project" value="UniProtKB-KW"/>
</dbReference>
<dbReference type="SUPFAM" id="SSF53335">
    <property type="entry name" value="S-adenosyl-L-methionine-dependent methyltransferases"/>
    <property type="match status" value="1"/>
</dbReference>
<dbReference type="EMBL" id="DWXE01000006">
    <property type="protein sequence ID" value="HJB90254.1"/>
    <property type="molecule type" value="Genomic_DNA"/>
</dbReference>
<reference evidence="8" key="2">
    <citation type="submission" date="2021-04" db="EMBL/GenBank/DDBJ databases">
        <authorList>
            <person name="Gilroy R."/>
        </authorList>
    </citation>
    <scope>NUCLEOTIDE SEQUENCE</scope>
    <source>
        <strain evidence="8">USAMLcec3-2134</strain>
    </source>
</reference>
<proteinExistence type="inferred from homology"/>
<comment type="similarity">
    <text evidence="5 6">Belongs to the class I-like SAM-binding methyltransferase superfamily. C5-methyltransferase family.</text>
</comment>
<evidence type="ECO:0000313" key="8">
    <source>
        <dbReference type="EMBL" id="HJB90254.1"/>
    </source>
</evidence>
<evidence type="ECO:0000256" key="7">
    <source>
        <dbReference type="RuleBase" id="RU000417"/>
    </source>
</evidence>
<evidence type="ECO:0000256" key="1">
    <source>
        <dbReference type="ARBA" id="ARBA00022603"/>
    </source>
</evidence>
<evidence type="ECO:0000256" key="6">
    <source>
        <dbReference type="RuleBase" id="RU000416"/>
    </source>
</evidence>
<evidence type="ECO:0000256" key="2">
    <source>
        <dbReference type="ARBA" id="ARBA00022679"/>
    </source>
</evidence>
<name>A0A9D2MPM2_9FIRM</name>
<dbReference type="Proteomes" id="UP000886883">
    <property type="component" value="Unassembled WGS sequence"/>
</dbReference>
<evidence type="ECO:0000313" key="9">
    <source>
        <dbReference type="Proteomes" id="UP000886883"/>
    </source>
</evidence>
<dbReference type="PANTHER" id="PTHR10629:SF52">
    <property type="entry name" value="DNA (CYTOSINE-5)-METHYLTRANSFERASE 1"/>
    <property type="match status" value="1"/>
</dbReference>
<keyword evidence="3 5" id="KW-0949">S-adenosyl-L-methionine</keyword>
<dbReference type="InterPro" id="IPR029063">
    <property type="entry name" value="SAM-dependent_MTases_sf"/>
</dbReference>
<evidence type="ECO:0000256" key="3">
    <source>
        <dbReference type="ARBA" id="ARBA00022691"/>
    </source>
</evidence>
<dbReference type="PROSITE" id="PS51679">
    <property type="entry name" value="SAM_MT_C5"/>
    <property type="match status" value="1"/>
</dbReference>
<feature type="active site" evidence="5">
    <location>
        <position position="128"/>
    </location>
</feature>
<dbReference type="GO" id="GO:0032259">
    <property type="term" value="P:methylation"/>
    <property type="evidence" value="ECO:0007669"/>
    <property type="project" value="UniProtKB-KW"/>
</dbReference>
<dbReference type="InterPro" id="IPR001525">
    <property type="entry name" value="C5_MeTfrase"/>
</dbReference>
<dbReference type="EC" id="2.1.1.37" evidence="7"/>
<keyword evidence="1 5" id="KW-0489">Methyltransferase</keyword>